<gene>
    <name evidence="1" type="ORF">EZJ19_00245</name>
</gene>
<protein>
    <submittedName>
        <fullName evidence="1">Uncharacterized protein</fullName>
    </submittedName>
</protein>
<name>A0A4R1BSZ5_9PROT</name>
<dbReference type="AlphaFoldDB" id="A0A4R1BSZ5"/>
<dbReference type="EMBL" id="SJZB01000001">
    <property type="protein sequence ID" value="TCJ20365.1"/>
    <property type="molecule type" value="Genomic_DNA"/>
</dbReference>
<dbReference type="OrthoDB" id="9920469at2"/>
<dbReference type="RefSeq" id="WP_131444301.1">
    <property type="nucleotide sequence ID" value="NZ_SJZB01000001.1"/>
</dbReference>
<evidence type="ECO:0000313" key="2">
    <source>
        <dbReference type="Proteomes" id="UP000295443"/>
    </source>
</evidence>
<proteinExistence type="predicted"/>
<dbReference type="Proteomes" id="UP000295443">
    <property type="component" value="Unassembled WGS sequence"/>
</dbReference>
<reference evidence="1 2" key="1">
    <citation type="submission" date="2019-03" db="EMBL/GenBank/DDBJ databases">
        <title>Genome sequence of Thiobacillaceae bacterium LSR1, a sulfur-oxidizing bacterium isolated from freshwater sediment.</title>
        <authorList>
            <person name="Li S."/>
        </authorList>
    </citation>
    <scope>NUCLEOTIDE SEQUENCE [LARGE SCALE GENOMIC DNA]</scope>
    <source>
        <strain evidence="1 2">LSR1</strain>
    </source>
</reference>
<sequence length="81" mass="8779">MAKKNDLRVATRHSLEGLGYLGMLSASPTDMAPSLIQRADEREQQSAAGAFPFCSTHRPSAKEKADHAAMGTIRLGYQAFN</sequence>
<evidence type="ECO:0000313" key="1">
    <source>
        <dbReference type="EMBL" id="TCJ20365.1"/>
    </source>
</evidence>
<keyword evidence="2" id="KW-1185">Reference proteome</keyword>
<organism evidence="1 2">
    <name type="scientific">Parasulfuritortus cantonensis</name>
    <dbReference type="NCBI Taxonomy" id="2528202"/>
    <lineage>
        <taxon>Bacteria</taxon>
        <taxon>Pseudomonadati</taxon>
        <taxon>Pseudomonadota</taxon>
        <taxon>Betaproteobacteria</taxon>
        <taxon>Nitrosomonadales</taxon>
        <taxon>Thiobacillaceae</taxon>
        <taxon>Parasulfuritortus</taxon>
    </lineage>
</organism>
<comment type="caution">
    <text evidence="1">The sequence shown here is derived from an EMBL/GenBank/DDBJ whole genome shotgun (WGS) entry which is preliminary data.</text>
</comment>
<accession>A0A4R1BSZ5</accession>